<organism evidence="1 2">
    <name type="scientific">Nemania bipapillata</name>
    <dbReference type="NCBI Taxonomy" id="110536"/>
    <lineage>
        <taxon>Eukaryota</taxon>
        <taxon>Fungi</taxon>
        <taxon>Dikarya</taxon>
        <taxon>Ascomycota</taxon>
        <taxon>Pezizomycotina</taxon>
        <taxon>Sordariomycetes</taxon>
        <taxon>Xylariomycetidae</taxon>
        <taxon>Xylariales</taxon>
        <taxon>Xylariaceae</taxon>
        <taxon>Nemania</taxon>
    </lineage>
</organism>
<dbReference type="EMBL" id="JAPESX010000008">
    <property type="protein sequence ID" value="KAJ8124126.1"/>
    <property type="molecule type" value="Genomic_DNA"/>
</dbReference>
<reference evidence="1" key="1">
    <citation type="submission" date="2022-11" db="EMBL/GenBank/DDBJ databases">
        <title>Genome Sequence of Nemania bipapillata.</title>
        <authorList>
            <person name="Buettner E."/>
        </authorList>
    </citation>
    <scope>NUCLEOTIDE SEQUENCE</scope>
    <source>
        <strain evidence="1">CP14</strain>
    </source>
</reference>
<accession>A0ACC2J9R2</accession>
<gene>
    <name evidence="1" type="ORF">ONZ43_g81</name>
</gene>
<protein>
    <submittedName>
        <fullName evidence="1">Uncharacterized protein</fullName>
    </submittedName>
</protein>
<evidence type="ECO:0000313" key="1">
    <source>
        <dbReference type="EMBL" id="KAJ8124126.1"/>
    </source>
</evidence>
<comment type="caution">
    <text evidence="1">The sequence shown here is derived from an EMBL/GenBank/DDBJ whole genome shotgun (WGS) entry which is preliminary data.</text>
</comment>
<proteinExistence type="predicted"/>
<name>A0ACC2J9R2_9PEZI</name>
<sequence>MEPENTTFDLELYPVREGTEFRVRDEPGEVERAHIIDEETSGLLVQVDLSTIVHGRNSDRPATLIGIIFHFSGVSSKRRFRQVQISIRFEDEKKRVPYDPEVVKLWPQGDVTLNTAEATIENTKAISGSFTVGATCMSGNLGWTQEPYIVHRKKDRTYLFGAKRIEGRNYGKRNTVRLKLFENEAQESGVITELRTAILLNRKSDDRFLAHVMINATADLVHSAKKITKEPFRTSQASDPIMFDPSRSQDTSLEPTGIDIGNLGTEFEMLVERSSTMSLPTTGEAISDKNE</sequence>
<dbReference type="Proteomes" id="UP001153334">
    <property type="component" value="Unassembled WGS sequence"/>
</dbReference>
<evidence type="ECO:0000313" key="2">
    <source>
        <dbReference type="Proteomes" id="UP001153334"/>
    </source>
</evidence>
<keyword evidence="2" id="KW-1185">Reference proteome</keyword>